<keyword evidence="3" id="KW-0472">Membrane</keyword>
<dbReference type="EMBL" id="CABVHJ010000015">
    <property type="protein sequence ID" value="VVN18813.1"/>
    <property type="molecule type" value="Genomic_DNA"/>
</dbReference>
<keyword evidence="1 4" id="KW-0378">Hydrolase</keyword>
<dbReference type="EC" id="3.5.4.13" evidence="4"/>
<evidence type="ECO:0000256" key="1">
    <source>
        <dbReference type="ARBA" id="ARBA00022801"/>
    </source>
</evidence>
<gene>
    <name evidence="4" type="primary">dcd_2</name>
    <name evidence="4" type="ORF">PS655_04237</name>
</gene>
<dbReference type="GO" id="GO:0008829">
    <property type="term" value="F:dCTP deaminase activity"/>
    <property type="evidence" value="ECO:0007669"/>
    <property type="project" value="UniProtKB-EC"/>
</dbReference>
<keyword evidence="2" id="KW-0546">Nucleotide metabolism</keyword>
<sequence>MFWSGDKLKKKLVDLVENAEGNTSGVDVDCAAISLTVGNEVYITPSNEKDPNVKQILDDKKPQFVIPKGQFALLLTAETLYVPTTALAFISFKAKYKFKGLINVSGFHVDPGWKGQLTFSVYNAGPTDIVLERGKPFALIWYADLDSTATAENAKKYETPVKKLNSDKISDMTGEVFSPFKLKQEIDDLKKELLTLESKIIARYSTVIFAVFTAILGFAIKDHVIKFFDNLVN</sequence>
<dbReference type="Pfam" id="PF22769">
    <property type="entry name" value="DCD"/>
    <property type="match status" value="1"/>
</dbReference>
<dbReference type="Gene3D" id="2.70.40.10">
    <property type="match status" value="1"/>
</dbReference>
<dbReference type="CDD" id="cd07557">
    <property type="entry name" value="trimeric_dUTPase"/>
    <property type="match status" value="1"/>
</dbReference>
<dbReference type="InterPro" id="IPR011962">
    <property type="entry name" value="dCTP_deaminase"/>
</dbReference>
<keyword evidence="3" id="KW-0812">Transmembrane</keyword>
<name>A0A5E6VMC4_PSEFL</name>
<keyword evidence="3" id="KW-1133">Transmembrane helix</keyword>
<dbReference type="AlphaFoldDB" id="A0A5E6VMC4"/>
<protein>
    <submittedName>
        <fullName evidence="4">Deoxycytidine triphosphate deaminase</fullName>
        <ecNumber evidence="4">3.5.4.13</ecNumber>
    </submittedName>
</protein>
<dbReference type="SUPFAM" id="SSF51283">
    <property type="entry name" value="dUTPase-like"/>
    <property type="match status" value="1"/>
</dbReference>
<dbReference type="RefSeq" id="WP_150651751.1">
    <property type="nucleotide sequence ID" value="NZ_CABVHJ010000015.1"/>
</dbReference>
<dbReference type="InterPro" id="IPR036157">
    <property type="entry name" value="dUTPase-like_sf"/>
</dbReference>
<feature type="transmembrane region" description="Helical" evidence="3">
    <location>
        <begin position="71"/>
        <end position="92"/>
    </location>
</feature>
<dbReference type="InterPro" id="IPR033704">
    <property type="entry name" value="dUTPase_trimeric"/>
</dbReference>
<evidence type="ECO:0000256" key="3">
    <source>
        <dbReference type="SAM" id="Phobius"/>
    </source>
</evidence>
<evidence type="ECO:0000313" key="4">
    <source>
        <dbReference type="EMBL" id="VVN18813.1"/>
    </source>
</evidence>
<dbReference type="GO" id="GO:0006229">
    <property type="term" value="P:dUTP biosynthetic process"/>
    <property type="evidence" value="ECO:0007669"/>
    <property type="project" value="InterPro"/>
</dbReference>
<evidence type="ECO:0000313" key="5">
    <source>
        <dbReference type="Proteomes" id="UP000327167"/>
    </source>
</evidence>
<organism evidence="4 5">
    <name type="scientific">Pseudomonas fluorescens</name>
    <dbReference type="NCBI Taxonomy" id="294"/>
    <lineage>
        <taxon>Bacteria</taxon>
        <taxon>Pseudomonadati</taxon>
        <taxon>Pseudomonadota</taxon>
        <taxon>Gammaproteobacteria</taxon>
        <taxon>Pseudomonadales</taxon>
        <taxon>Pseudomonadaceae</taxon>
        <taxon>Pseudomonas</taxon>
    </lineage>
</organism>
<proteinExistence type="predicted"/>
<feature type="transmembrane region" description="Helical" evidence="3">
    <location>
        <begin position="200"/>
        <end position="220"/>
    </location>
</feature>
<accession>A0A5E6VMC4</accession>
<evidence type="ECO:0000256" key="2">
    <source>
        <dbReference type="ARBA" id="ARBA00023080"/>
    </source>
</evidence>
<dbReference type="PANTHER" id="PTHR42680:SF3">
    <property type="entry name" value="DCTP DEAMINASE"/>
    <property type="match status" value="1"/>
</dbReference>
<dbReference type="PANTHER" id="PTHR42680">
    <property type="entry name" value="DCTP DEAMINASE"/>
    <property type="match status" value="1"/>
</dbReference>
<dbReference type="Proteomes" id="UP000327167">
    <property type="component" value="Unassembled WGS sequence"/>
</dbReference>
<reference evidence="4 5" key="1">
    <citation type="submission" date="2019-09" db="EMBL/GenBank/DDBJ databases">
        <authorList>
            <person name="Chandra G."/>
            <person name="Truman W A."/>
        </authorList>
    </citation>
    <scope>NUCLEOTIDE SEQUENCE [LARGE SCALE GENOMIC DNA]</scope>
    <source>
        <strain evidence="4">PS655</strain>
    </source>
</reference>